<dbReference type="Proteomes" id="UP001606210">
    <property type="component" value="Unassembled WGS sequence"/>
</dbReference>
<evidence type="ECO:0000256" key="1">
    <source>
        <dbReference type="SAM" id="SignalP"/>
    </source>
</evidence>
<organism evidence="3 4">
    <name type="scientific">Pelomonas parva</name>
    <dbReference type="NCBI Taxonomy" id="3299032"/>
    <lineage>
        <taxon>Bacteria</taxon>
        <taxon>Pseudomonadati</taxon>
        <taxon>Pseudomonadota</taxon>
        <taxon>Betaproteobacteria</taxon>
        <taxon>Burkholderiales</taxon>
        <taxon>Sphaerotilaceae</taxon>
        <taxon>Roseateles</taxon>
    </lineage>
</organism>
<dbReference type="Gene3D" id="3.40.190.10">
    <property type="entry name" value="Periplasmic binding protein-like II"/>
    <property type="match status" value="2"/>
</dbReference>
<dbReference type="PANTHER" id="PTHR38834">
    <property type="entry name" value="PERIPLASMIC SUBSTRATE BINDING PROTEIN FAMILY 3"/>
    <property type="match status" value="1"/>
</dbReference>
<proteinExistence type="predicted"/>
<sequence length="247" mass="26857">MFSRRAFTPTLACLLAALGGGARAASPVWVSHDIPPFLWRGAKGPEGYAFQLFQRVVKQAGVVADLHIYPWARAFRMLQTGQAHAALVVTRTFEREAQYRWLFPVGRFRYAVITRQPLGAVLGDLAALKSLRVGVLRASAAHSLLAATGVPQLVEGKDFNELLALLNRGIVDAVFGPEPVLRTLDTRAGGEGVGITPIKQAQEFYAVAGTTMSDDGAQRIRAAYQHLVDTGVVAQLRKTYPDAWFAD</sequence>
<dbReference type="PANTHER" id="PTHR38834:SF3">
    <property type="entry name" value="SOLUTE-BINDING PROTEIN FAMILY 3_N-TERMINAL DOMAIN-CONTAINING PROTEIN"/>
    <property type="match status" value="1"/>
</dbReference>
<comment type="caution">
    <text evidence="3">The sequence shown here is derived from an EMBL/GenBank/DDBJ whole genome shotgun (WGS) entry which is preliminary data.</text>
</comment>
<dbReference type="RefSeq" id="WP_394480531.1">
    <property type="nucleotide sequence ID" value="NZ_JBIGHV010000005.1"/>
</dbReference>
<feature type="chain" id="PRO_5045262564" evidence="1">
    <location>
        <begin position="25"/>
        <end position="247"/>
    </location>
</feature>
<dbReference type="InterPro" id="IPR001638">
    <property type="entry name" value="Solute-binding_3/MltF_N"/>
</dbReference>
<evidence type="ECO:0000313" key="4">
    <source>
        <dbReference type="Proteomes" id="UP001606210"/>
    </source>
</evidence>
<dbReference type="Pfam" id="PF00497">
    <property type="entry name" value="SBP_bac_3"/>
    <property type="match status" value="1"/>
</dbReference>
<evidence type="ECO:0000313" key="3">
    <source>
        <dbReference type="EMBL" id="MFG6431457.1"/>
    </source>
</evidence>
<dbReference type="SUPFAM" id="SSF53850">
    <property type="entry name" value="Periplasmic binding protein-like II"/>
    <property type="match status" value="1"/>
</dbReference>
<reference evidence="3 4" key="1">
    <citation type="submission" date="2024-08" db="EMBL/GenBank/DDBJ databases">
        <authorList>
            <person name="Lu H."/>
        </authorList>
    </citation>
    <scope>NUCLEOTIDE SEQUENCE [LARGE SCALE GENOMIC DNA]</scope>
    <source>
        <strain evidence="3 4">LYH14W</strain>
    </source>
</reference>
<keyword evidence="1" id="KW-0732">Signal</keyword>
<gene>
    <name evidence="3" type="ORF">ACG00Y_16115</name>
</gene>
<protein>
    <submittedName>
        <fullName evidence="3">Substrate-binding periplasmic protein</fullName>
    </submittedName>
</protein>
<accession>A0ABW7F892</accession>
<dbReference type="EMBL" id="JBIGHV010000005">
    <property type="protein sequence ID" value="MFG6431457.1"/>
    <property type="molecule type" value="Genomic_DNA"/>
</dbReference>
<keyword evidence="4" id="KW-1185">Reference proteome</keyword>
<name>A0ABW7F892_9BURK</name>
<evidence type="ECO:0000259" key="2">
    <source>
        <dbReference type="Pfam" id="PF00497"/>
    </source>
</evidence>
<feature type="signal peptide" evidence="1">
    <location>
        <begin position="1"/>
        <end position="24"/>
    </location>
</feature>
<feature type="domain" description="Solute-binding protein family 3/N-terminal" evidence="2">
    <location>
        <begin position="30"/>
        <end position="170"/>
    </location>
</feature>